<evidence type="ECO:0000256" key="3">
    <source>
        <dbReference type="ARBA" id="ARBA00023085"/>
    </source>
</evidence>
<comment type="caution">
    <text evidence="7">The sequence shown here is derived from an EMBL/GenBank/DDBJ whole genome shotgun (WGS) entry which is preliminary data.</text>
</comment>
<evidence type="ECO:0000256" key="5">
    <source>
        <dbReference type="RuleBase" id="RU000589"/>
    </source>
</evidence>
<dbReference type="Pfam" id="PF01095">
    <property type="entry name" value="Pectinesterase"/>
    <property type="match status" value="1"/>
</dbReference>
<dbReference type="GO" id="GO:0030599">
    <property type="term" value="F:pectinesterase activity"/>
    <property type="evidence" value="ECO:0007669"/>
    <property type="project" value="UniProtKB-UniRule"/>
</dbReference>
<dbReference type="InterPro" id="IPR000070">
    <property type="entry name" value="Pectinesterase_cat"/>
</dbReference>
<evidence type="ECO:0000313" key="7">
    <source>
        <dbReference type="EMBL" id="MBB6635727.1"/>
    </source>
</evidence>
<comment type="pathway">
    <text evidence="5">Glycan metabolism; pectin degradation; 2-dehydro-3-deoxy-D-gluconate from pectin: step 1/5.</text>
</comment>
<gene>
    <name evidence="7" type="ORF">H7B67_16530</name>
</gene>
<dbReference type="PANTHER" id="PTHR31321:SF57">
    <property type="entry name" value="PECTINESTERASE 53-RELATED"/>
    <property type="match status" value="1"/>
</dbReference>
<comment type="similarity">
    <text evidence="1">Belongs to the pectinesterase family.</text>
</comment>
<dbReference type="Gene3D" id="2.160.20.10">
    <property type="entry name" value="Single-stranded right-handed beta-helix, Pectin lyase-like"/>
    <property type="match status" value="1"/>
</dbReference>
<dbReference type="EMBL" id="JACJVQ010000014">
    <property type="protein sequence ID" value="MBB6635727.1"/>
    <property type="molecule type" value="Genomic_DNA"/>
</dbReference>
<evidence type="ECO:0000259" key="6">
    <source>
        <dbReference type="Pfam" id="PF01095"/>
    </source>
</evidence>
<dbReference type="GO" id="GO:0045490">
    <property type="term" value="P:pectin catabolic process"/>
    <property type="evidence" value="ECO:0007669"/>
    <property type="project" value="UniProtKB-UniRule"/>
</dbReference>
<dbReference type="PANTHER" id="PTHR31321">
    <property type="entry name" value="ACYL-COA THIOESTER HYDROLASE YBHC-RELATED"/>
    <property type="match status" value="1"/>
</dbReference>
<comment type="catalytic activity">
    <reaction evidence="5">
        <text>[(1-&gt;4)-alpha-D-galacturonosyl methyl ester](n) + n H2O = [(1-&gt;4)-alpha-D-galacturonosyl](n) + n methanol + n H(+)</text>
        <dbReference type="Rhea" id="RHEA:22380"/>
        <dbReference type="Rhea" id="RHEA-COMP:14570"/>
        <dbReference type="Rhea" id="RHEA-COMP:14573"/>
        <dbReference type="ChEBI" id="CHEBI:15377"/>
        <dbReference type="ChEBI" id="CHEBI:15378"/>
        <dbReference type="ChEBI" id="CHEBI:17790"/>
        <dbReference type="ChEBI" id="CHEBI:140522"/>
        <dbReference type="ChEBI" id="CHEBI:140523"/>
        <dbReference type="EC" id="3.1.1.11"/>
    </reaction>
</comment>
<protein>
    <recommendedName>
        <fullName evidence="5">Pectinesterase</fullName>
        <ecNumber evidence="5">3.1.1.11</ecNumber>
    </recommendedName>
</protein>
<dbReference type="AlphaFoldDB" id="A0A841T1I5"/>
<dbReference type="PROSITE" id="PS00503">
    <property type="entry name" value="PECTINESTERASE_2"/>
    <property type="match status" value="1"/>
</dbReference>
<evidence type="ECO:0000256" key="2">
    <source>
        <dbReference type="ARBA" id="ARBA00022801"/>
    </source>
</evidence>
<accession>A0A841T1I5</accession>
<sequence>MGRRAAVLITVSVQGDADFSRLQDAVDSIAKEGGAPATIRIKPGVYEEKVTIPATAPPILLLGEDRDRTILTWSDNAHTLGADGQPLGTFRSGTLNVFAESFTAENLTIRNASGPGTGQAVAAFVDAGRAVFRRVALLGDQDTLYTGKGMQYYNDCYIEGDVDYIFGAATAVFDRCRLHNKRSRGYITAASTPEGTAFGYVFLDCEITSGEGVRDVYLGRPWRPYAHVAFIRTRMDRSVAQEGWHNWGQPDREETSRYEEYASAGPGADAKSRVPWSRQLSDEEAAAYRIIEIFGGWHPEGY</sequence>
<dbReference type="InterPro" id="IPR033131">
    <property type="entry name" value="Pectinesterase_Asp_AS"/>
</dbReference>
<evidence type="ECO:0000256" key="4">
    <source>
        <dbReference type="PROSITE-ProRule" id="PRU10040"/>
    </source>
</evidence>
<dbReference type="InterPro" id="IPR011050">
    <property type="entry name" value="Pectin_lyase_fold/virulence"/>
</dbReference>
<dbReference type="EC" id="3.1.1.11" evidence="5"/>
<evidence type="ECO:0000256" key="1">
    <source>
        <dbReference type="ARBA" id="ARBA00008891"/>
    </source>
</evidence>
<dbReference type="GO" id="GO:0009279">
    <property type="term" value="C:cell outer membrane"/>
    <property type="evidence" value="ECO:0007669"/>
    <property type="project" value="TreeGrafter"/>
</dbReference>
<dbReference type="InterPro" id="IPR012334">
    <property type="entry name" value="Pectin_lyas_fold"/>
</dbReference>
<reference evidence="7 8" key="1">
    <citation type="submission" date="2020-08" db="EMBL/GenBank/DDBJ databases">
        <title>Cohnella phylogeny.</title>
        <authorList>
            <person name="Dunlap C."/>
        </authorList>
    </citation>
    <scope>NUCLEOTIDE SEQUENCE [LARGE SCALE GENOMIC DNA]</scope>
    <source>
        <strain evidence="7 8">DSM 25241</strain>
    </source>
</reference>
<dbReference type="UniPathway" id="UPA00545">
    <property type="reaction ID" value="UER00823"/>
</dbReference>
<keyword evidence="8" id="KW-1185">Reference proteome</keyword>
<evidence type="ECO:0000313" key="8">
    <source>
        <dbReference type="Proteomes" id="UP000535838"/>
    </source>
</evidence>
<dbReference type="GO" id="GO:0042545">
    <property type="term" value="P:cell wall modification"/>
    <property type="evidence" value="ECO:0007669"/>
    <property type="project" value="UniProtKB-UniRule"/>
</dbReference>
<name>A0A841T1I5_9BACL</name>
<proteinExistence type="inferred from homology"/>
<keyword evidence="2 5" id="KW-0378">Hydrolase</keyword>
<organism evidence="7 8">
    <name type="scientific">Cohnella thailandensis</name>
    <dbReference type="NCBI Taxonomy" id="557557"/>
    <lineage>
        <taxon>Bacteria</taxon>
        <taxon>Bacillati</taxon>
        <taxon>Bacillota</taxon>
        <taxon>Bacilli</taxon>
        <taxon>Bacillales</taxon>
        <taxon>Paenibacillaceae</taxon>
        <taxon>Cohnella</taxon>
    </lineage>
</organism>
<keyword evidence="3 5" id="KW-0063">Aspartyl esterase</keyword>
<dbReference type="SUPFAM" id="SSF51126">
    <property type="entry name" value="Pectin lyase-like"/>
    <property type="match status" value="1"/>
</dbReference>
<feature type="active site" evidence="4">
    <location>
        <position position="163"/>
    </location>
</feature>
<feature type="domain" description="Pectinesterase catalytic" evidence="6">
    <location>
        <begin position="9"/>
        <end position="289"/>
    </location>
</feature>
<dbReference type="Proteomes" id="UP000535838">
    <property type="component" value="Unassembled WGS sequence"/>
</dbReference>